<keyword evidence="7" id="KW-1185">Reference proteome</keyword>
<dbReference type="GO" id="GO:0046872">
    <property type="term" value="F:metal ion binding"/>
    <property type="evidence" value="ECO:0007669"/>
    <property type="project" value="UniProtKB-KW"/>
</dbReference>
<dbReference type="GO" id="GO:0051539">
    <property type="term" value="F:4 iron, 4 sulfur cluster binding"/>
    <property type="evidence" value="ECO:0007669"/>
    <property type="project" value="UniProtKB-KW"/>
</dbReference>
<keyword evidence="2" id="KW-0479">Metal-binding</keyword>
<reference evidence="6" key="1">
    <citation type="journal article" date="2014" name="Int. J. Syst. Evol. Microbiol.">
        <title>Complete genome sequence of Corynebacterium casei LMG S-19264T (=DSM 44701T), isolated from a smear-ripened cheese.</title>
        <authorList>
            <consortium name="US DOE Joint Genome Institute (JGI-PGF)"/>
            <person name="Walter F."/>
            <person name="Albersmeier A."/>
            <person name="Kalinowski J."/>
            <person name="Ruckert C."/>
        </authorList>
    </citation>
    <scope>NUCLEOTIDE SEQUENCE</scope>
    <source>
        <strain evidence="6">KCTC 12870</strain>
    </source>
</reference>
<accession>A0A8J3DI51</accession>
<evidence type="ECO:0000256" key="4">
    <source>
        <dbReference type="ARBA" id="ARBA00023004"/>
    </source>
</evidence>
<name>A0A8J3DI51_9BACT</name>
<evidence type="ECO:0000256" key="1">
    <source>
        <dbReference type="ARBA" id="ARBA00022485"/>
    </source>
</evidence>
<evidence type="ECO:0000256" key="2">
    <source>
        <dbReference type="ARBA" id="ARBA00022723"/>
    </source>
</evidence>
<dbReference type="Pfam" id="PF12831">
    <property type="entry name" value="FAD_oxidored"/>
    <property type="match status" value="3"/>
</dbReference>
<keyword evidence="1" id="KW-0004">4Fe-4S</keyword>
<evidence type="ECO:0000256" key="5">
    <source>
        <dbReference type="ARBA" id="ARBA00023014"/>
    </source>
</evidence>
<dbReference type="InterPro" id="IPR036188">
    <property type="entry name" value="FAD/NAD-bd_sf"/>
</dbReference>
<dbReference type="AlphaFoldDB" id="A0A8J3DI51"/>
<dbReference type="Gene3D" id="3.50.50.60">
    <property type="entry name" value="FAD/NAD(P)-binding domain"/>
    <property type="match status" value="2"/>
</dbReference>
<dbReference type="RefSeq" id="WP_189514675.1">
    <property type="nucleotide sequence ID" value="NZ_BMXG01000011.1"/>
</dbReference>
<evidence type="ECO:0008006" key="8">
    <source>
        <dbReference type="Google" id="ProtNLM"/>
    </source>
</evidence>
<dbReference type="SUPFAM" id="SSF51905">
    <property type="entry name" value="FAD/NAD(P)-binding domain"/>
    <property type="match status" value="2"/>
</dbReference>
<gene>
    <name evidence="6" type="ORF">GCM10007047_20050</name>
</gene>
<keyword evidence="3" id="KW-0560">Oxidoreductase</keyword>
<proteinExistence type="predicted"/>
<dbReference type="GO" id="GO:0016491">
    <property type="term" value="F:oxidoreductase activity"/>
    <property type="evidence" value="ECO:0007669"/>
    <property type="project" value="UniProtKB-KW"/>
</dbReference>
<organism evidence="6 7">
    <name type="scientific">Cerasicoccus arenae</name>
    <dbReference type="NCBI Taxonomy" id="424488"/>
    <lineage>
        <taxon>Bacteria</taxon>
        <taxon>Pseudomonadati</taxon>
        <taxon>Verrucomicrobiota</taxon>
        <taxon>Opitutia</taxon>
        <taxon>Puniceicoccales</taxon>
        <taxon>Cerasicoccaceae</taxon>
        <taxon>Cerasicoccus</taxon>
    </lineage>
</organism>
<dbReference type="PANTHER" id="PTHR43498:SF1">
    <property type="entry name" value="COB--COM HETERODISULFIDE REDUCTASE IRON-SULFUR SUBUNIT A"/>
    <property type="match status" value="1"/>
</dbReference>
<keyword evidence="5" id="KW-0411">Iron-sulfur</keyword>
<keyword evidence="4" id="KW-0408">Iron</keyword>
<evidence type="ECO:0000313" key="6">
    <source>
        <dbReference type="EMBL" id="GHC03450.1"/>
    </source>
</evidence>
<dbReference type="InterPro" id="IPR039650">
    <property type="entry name" value="HdrA-like"/>
</dbReference>
<sequence>MSSRKQSLPHSFSNKQFDTIVIGSGYIGYAAAERLVSNGQQILLIEPSGQLLWESTSCLINDATDQQYSAAWQSWLSRLQLINRTANNKFDPVVAEIQAAKELRSRMESGECQVLFYAYPVKVEYDDSNITSLLLATKAGLRRVFARQWIDTTEQGILMRLATGEKQTRRTVRQGWSCALQSNHWDALEAPLSDFSNAHNMSLSASTKAGERYLSWDDAQLPWHQTMMKKLRLLRTSFTENQDLLVSHCASQPYPIYDSSHVLPLSDSQPGNLQCLSPAYCSTDLHTLADRYNWGMSAQCATPKTASMTLANIPSSADSIDPHCLTFDEESQCEVLVVGTGTSGSVAAITSARQGAQTIAIDFADFPGGVGTGGGITGYFFGIGSKEMESIDALTDEINILLIGESPDKDAWHHEAKKLAIMQLFDELGVSFYGNGLLFGVESHQGQVNAALVAFGDKLVRLKASTYIDSTGDGDLCAFAGAAYKTGRSGDGRTLAYSQAALTINYEDHRPKLKAINFDAGWLDPNDPEDLSRARLVGIQQYHESTAIQKNKLLMIAPLLGIRQSRHIQTDYILQLDDLVAQRRFEDCIGEASCHADSHSVDFEFEDDEMVFYYWACRLFRHPLHTQLPYRMLLPKGLHNVWIACRAAGMSNNAFYAIRMQRDMQHIGAVAGASAANIAMKGLTAARSEDNDVLHHRIENTDSTNHANEVVCNPIDSLKQGRSGIALWRVSQDRSRYNEEVRNVLHSQNSKASFYAACVLAMWADPIAEPRLIEALVGRENGAVDPLENQGAYGQEIDVPFWLIAVVMLRCCGSNACLPALRTCALEPEIPLNVRTSIALTVERLAQRKAISTSESLELLDNLIAYEIPDAQQMPSRSIARKIRNENQLTLPNDYGVDTSQDHGWQLHLIICRVRTQLGFDPQPRAYDYSQDPRAYVSQSFMAFF</sequence>
<reference evidence="6" key="2">
    <citation type="submission" date="2020-09" db="EMBL/GenBank/DDBJ databases">
        <authorList>
            <person name="Sun Q."/>
            <person name="Kim S."/>
        </authorList>
    </citation>
    <scope>NUCLEOTIDE SEQUENCE</scope>
    <source>
        <strain evidence="6">KCTC 12870</strain>
    </source>
</reference>
<protein>
    <recommendedName>
        <fullName evidence="8">FAD-dependent oxidoreductase</fullName>
    </recommendedName>
</protein>
<dbReference type="PANTHER" id="PTHR43498">
    <property type="entry name" value="FERREDOXIN:COB-COM HETERODISULFIDE REDUCTASE SUBUNIT A"/>
    <property type="match status" value="1"/>
</dbReference>
<evidence type="ECO:0000256" key="3">
    <source>
        <dbReference type="ARBA" id="ARBA00023002"/>
    </source>
</evidence>
<comment type="caution">
    <text evidence="6">The sequence shown here is derived from an EMBL/GenBank/DDBJ whole genome shotgun (WGS) entry which is preliminary data.</text>
</comment>
<evidence type="ECO:0000313" key="7">
    <source>
        <dbReference type="Proteomes" id="UP000642829"/>
    </source>
</evidence>
<dbReference type="EMBL" id="BMXG01000011">
    <property type="protein sequence ID" value="GHC03450.1"/>
    <property type="molecule type" value="Genomic_DNA"/>
</dbReference>
<dbReference type="Proteomes" id="UP000642829">
    <property type="component" value="Unassembled WGS sequence"/>
</dbReference>